<protein>
    <submittedName>
        <fullName evidence="1">Uncharacterized protein</fullName>
    </submittedName>
</protein>
<comment type="caution">
    <text evidence="1">The sequence shown here is derived from an EMBL/GenBank/DDBJ whole genome shotgun (WGS) entry which is preliminary data.</text>
</comment>
<gene>
    <name evidence="1" type="ORF">GGX14DRAFT_409125</name>
</gene>
<organism evidence="1 2">
    <name type="scientific">Mycena pura</name>
    <dbReference type="NCBI Taxonomy" id="153505"/>
    <lineage>
        <taxon>Eukaryota</taxon>
        <taxon>Fungi</taxon>
        <taxon>Dikarya</taxon>
        <taxon>Basidiomycota</taxon>
        <taxon>Agaricomycotina</taxon>
        <taxon>Agaricomycetes</taxon>
        <taxon>Agaricomycetidae</taxon>
        <taxon>Agaricales</taxon>
        <taxon>Marasmiineae</taxon>
        <taxon>Mycenaceae</taxon>
        <taxon>Mycena</taxon>
    </lineage>
</organism>
<dbReference type="EMBL" id="JARJCW010000195">
    <property type="protein sequence ID" value="KAJ7187521.1"/>
    <property type="molecule type" value="Genomic_DNA"/>
</dbReference>
<dbReference type="AlphaFoldDB" id="A0AAD6UJR7"/>
<keyword evidence="2" id="KW-1185">Reference proteome</keyword>
<dbReference type="Proteomes" id="UP001219525">
    <property type="component" value="Unassembled WGS sequence"/>
</dbReference>
<name>A0AAD6UJR7_9AGAR</name>
<sequence length="343" mass="38345">MARQIIPEFFALDFYRMLPKITIKTREAMFSAPEETNATLKATAAGYHHTNFSTSSLWELLGLVPEDIRGQPRLQAGLPSIREWCPDFPEGEGLDTAEAEEWRHFPLWFLRTTQQLDGLANAALALKLHHQEIIIEVLRLNHLFTAAAIERSPLSGFSLDQFVELRERHQTKFVACAVHVTATRSTGAISRAKPADAAASGTGKAIVTKQIAEAFRDRRVVVLQPGPIFPKRKLCRAGKLSSRVQLEWCQDTSIIIVTGVYHVTLAQRLRRSTSLVLPAGNAHNAAAQATKLQWKRARVWLKVGRKPGDDKVPDTAVQCRASAVRRALTATKLLYEPYFILRP</sequence>
<evidence type="ECO:0000313" key="2">
    <source>
        <dbReference type="Proteomes" id="UP001219525"/>
    </source>
</evidence>
<proteinExistence type="predicted"/>
<accession>A0AAD6UJR7</accession>
<reference evidence="1" key="1">
    <citation type="submission" date="2023-03" db="EMBL/GenBank/DDBJ databases">
        <title>Massive genome expansion in bonnet fungi (Mycena s.s.) driven by repeated elements and novel gene families across ecological guilds.</title>
        <authorList>
            <consortium name="Lawrence Berkeley National Laboratory"/>
            <person name="Harder C.B."/>
            <person name="Miyauchi S."/>
            <person name="Viragh M."/>
            <person name="Kuo A."/>
            <person name="Thoen E."/>
            <person name="Andreopoulos B."/>
            <person name="Lu D."/>
            <person name="Skrede I."/>
            <person name="Drula E."/>
            <person name="Henrissat B."/>
            <person name="Morin E."/>
            <person name="Kohler A."/>
            <person name="Barry K."/>
            <person name="LaButti K."/>
            <person name="Morin E."/>
            <person name="Salamov A."/>
            <person name="Lipzen A."/>
            <person name="Mereny Z."/>
            <person name="Hegedus B."/>
            <person name="Baldrian P."/>
            <person name="Stursova M."/>
            <person name="Weitz H."/>
            <person name="Taylor A."/>
            <person name="Grigoriev I.V."/>
            <person name="Nagy L.G."/>
            <person name="Martin F."/>
            <person name="Kauserud H."/>
        </authorList>
    </citation>
    <scope>NUCLEOTIDE SEQUENCE</scope>
    <source>
        <strain evidence="1">9144</strain>
    </source>
</reference>
<evidence type="ECO:0000313" key="1">
    <source>
        <dbReference type="EMBL" id="KAJ7187521.1"/>
    </source>
</evidence>